<feature type="region of interest" description="Disordered" evidence="5">
    <location>
        <begin position="275"/>
        <end position="299"/>
    </location>
</feature>
<dbReference type="SMART" id="SM00277">
    <property type="entry name" value="GRAN"/>
    <property type="match status" value="2"/>
</dbReference>
<dbReference type="WBParaSite" id="ECPE_0000517101-mRNA-1">
    <property type="protein sequence ID" value="ECPE_0000517101-mRNA-1"/>
    <property type="gene ID" value="ECPE_0000517101"/>
</dbReference>
<dbReference type="InterPro" id="IPR000118">
    <property type="entry name" value="Granulin"/>
</dbReference>
<reference evidence="7 8" key="2">
    <citation type="submission" date="2018-11" db="EMBL/GenBank/DDBJ databases">
        <authorList>
            <consortium name="Pathogen Informatics"/>
        </authorList>
    </citation>
    <scope>NUCLEOTIDE SEQUENCE [LARGE SCALE GENOMIC DNA]</scope>
    <source>
        <strain evidence="7 8">Egypt</strain>
    </source>
</reference>
<name>A0A183ADX4_9TREM</name>
<gene>
    <name evidence="7" type="ORF">ECPE_LOCUS5159</name>
</gene>
<organism evidence="9">
    <name type="scientific">Echinostoma caproni</name>
    <dbReference type="NCBI Taxonomy" id="27848"/>
    <lineage>
        <taxon>Eukaryota</taxon>
        <taxon>Metazoa</taxon>
        <taxon>Spiralia</taxon>
        <taxon>Lophotrochozoa</taxon>
        <taxon>Platyhelminthes</taxon>
        <taxon>Trematoda</taxon>
        <taxon>Digenea</taxon>
        <taxon>Plagiorchiida</taxon>
        <taxon>Echinostomata</taxon>
        <taxon>Echinostomatoidea</taxon>
        <taxon>Echinostomatidae</taxon>
        <taxon>Echinostoma</taxon>
    </lineage>
</organism>
<evidence type="ECO:0000256" key="2">
    <source>
        <dbReference type="ARBA" id="ARBA00010093"/>
    </source>
</evidence>
<keyword evidence="4" id="KW-1015">Disulfide bond</keyword>
<dbReference type="OrthoDB" id="5854875at2759"/>
<feature type="domain" description="Granulins" evidence="6">
    <location>
        <begin position="60"/>
        <end position="73"/>
    </location>
</feature>
<comment type="subcellular location">
    <subcellularLocation>
        <location evidence="1">Secreted</location>
    </subcellularLocation>
</comment>
<dbReference type="Gene3D" id="2.10.25.160">
    <property type="entry name" value="Granulin"/>
    <property type="match status" value="3"/>
</dbReference>
<evidence type="ECO:0000256" key="4">
    <source>
        <dbReference type="ARBA" id="ARBA00023157"/>
    </source>
</evidence>
<evidence type="ECO:0000256" key="3">
    <source>
        <dbReference type="ARBA" id="ARBA00022525"/>
    </source>
</evidence>
<dbReference type="AlphaFoldDB" id="A0A183ADX4"/>
<comment type="similarity">
    <text evidence="2">Belongs to the granulin family.</text>
</comment>
<evidence type="ECO:0000313" key="9">
    <source>
        <dbReference type="WBParaSite" id="ECPE_0000517101-mRNA-1"/>
    </source>
</evidence>
<keyword evidence="3" id="KW-0964">Secreted</keyword>
<dbReference type="PANTHER" id="PTHR12274:SF3">
    <property type="entry name" value="PROGRANULIN"/>
    <property type="match status" value="1"/>
</dbReference>
<evidence type="ECO:0000313" key="8">
    <source>
        <dbReference type="Proteomes" id="UP000272942"/>
    </source>
</evidence>
<dbReference type="GO" id="GO:0005576">
    <property type="term" value="C:extracellular region"/>
    <property type="evidence" value="ECO:0007669"/>
    <property type="project" value="UniProtKB-SubCell"/>
</dbReference>
<dbReference type="SUPFAM" id="SSF57277">
    <property type="entry name" value="Granulin repeat"/>
    <property type="match status" value="2"/>
</dbReference>
<dbReference type="PROSITE" id="PS00799">
    <property type="entry name" value="GRANULINS"/>
    <property type="match status" value="3"/>
</dbReference>
<evidence type="ECO:0000313" key="7">
    <source>
        <dbReference type="EMBL" id="VDP74698.1"/>
    </source>
</evidence>
<dbReference type="Pfam" id="PF00396">
    <property type="entry name" value="Granulin"/>
    <property type="match status" value="2"/>
</dbReference>
<evidence type="ECO:0000256" key="5">
    <source>
        <dbReference type="SAM" id="MobiDB-lite"/>
    </source>
</evidence>
<dbReference type="EMBL" id="UZAN01042004">
    <property type="protein sequence ID" value="VDP74698.1"/>
    <property type="molecule type" value="Genomic_DNA"/>
</dbReference>
<dbReference type="Proteomes" id="UP000272942">
    <property type="component" value="Unassembled WGS sequence"/>
</dbReference>
<proteinExistence type="inferred from homology"/>
<feature type="domain" description="Granulins" evidence="6">
    <location>
        <begin position="135"/>
        <end position="148"/>
    </location>
</feature>
<accession>A0A183ADX4</accession>
<evidence type="ECO:0000256" key="1">
    <source>
        <dbReference type="ARBA" id="ARBA00004613"/>
    </source>
</evidence>
<dbReference type="PANTHER" id="PTHR12274">
    <property type="entry name" value="GRANULIN"/>
    <property type="match status" value="1"/>
</dbReference>
<keyword evidence="8" id="KW-1185">Reference proteome</keyword>
<dbReference type="InterPro" id="IPR039036">
    <property type="entry name" value="Granulin_fam"/>
</dbReference>
<sequence length="299" mass="32178">MATRTSPAPSVAFDVERHSKTTAVSTVCPGGRMECPKNSTCCQMTDAQWGCCPSLNAVCCSDGTHCCPEGYLCSSVDSSCIREPTNEPVKEPVNVPGPQDNVCPDKRSFCIDHQTCCLLIDGDFGCCPLTNGTCCEDRRHCCPEGTMCAEEPGECIRPAARGLHANRVTARRMLPVPESVSFSSKSIPNMFLRSFTPGQVIRTGWCSECGDNGYCCPDAHGLHNRMCCDKAGSMCCPDGQHCCPPGTKCAGNGQCDQITEDRFLAPFLVASKRLGSGNTRSQSKKSEKSRPALLDPRLL</sequence>
<reference evidence="9" key="1">
    <citation type="submission" date="2016-06" db="UniProtKB">
        <authorList>
            <consortium name="WormBaseParasite"/>
        </authorList>
    </citation>
    <scope>IDENTIFICATION</scope>
</reference>
<protein>
    <submittedName>
        <fullName evidence="9">Granulin</fullName>
    </submittedName>
</protein>
<evidence type="ECO:0000259" key="6">
    <source>
        <dbReference type="PROSITE" id="PS00799"/>
    </source>
</evidence>
<feature type="domain" description="Granulins" evidence="6">
    <location>
        <begin position="236"/>
        <end position="249"/>
    </location>
</feature>
<dbReference type="InterPro" id="IPR037277">
    <property type="entry name" value="Granulin_sf"/>
</dbReference>